<protein>
    <submittedName>
        <fullName evidence="1">Uncharacterized protein</fullName>
    </submittedName>
</protein>
<reference evidence="1 2" key="1">
    <citation type="submission" date="2019-11" db="EMBL/GenBank/DDBJ databases">
        <title>Draft genome sequence of Blautia luti DSM 14534T, isolated from human stool.</title>
        <authorList>
            <person name="Ortiz R."/>
            <person name="Melis-Arcos F."/>
            <person name="Covarrubias P."/>
            <person name="Cardenas J.P."/>
            <person name="Perez-Donoso J."/>
            <person name="Almonacid D."/>
        </authorList>
    </citation>
    <scope>NUCLEOTIDE SEQUENCE [LARGE SCALE GENOMIC DNA]</scope>
    <source>
        <strain evidence="1 2">DSM 14534</strain>
    </source>
</reference>
<evidence type="ECO:0000313" key="2">
    <source>
        <dbReference type="Proteomes" id="UP000437824"/>
    </source>
</evidence>
<gene>
    <name evidence="1" type="ORF">GKZ57_04355</name>
</gene>
<dbReference type="Proteomes" id="UP000437824">
    <property type="component" value="Unassembled WGS sequence"/>
</dbReference>
<dbReference type="InterPro" id="IPR046313">
    <property type="entry name" value="DUF6465"/>
</dbReference>
<evidence type="ECO:0000313" key="1">
    <source>
        <dbReference type="EMBL" id="MTD60509.1"/>
    </source>
</evidence>
<dbReference type="Pfam" id="PF20069">
    <property type="entry name" value="DUF6465"/>
    <property type="match status" value="1"/>
</dbReference>
<name>A0A844GH49_9FIRM</name>
<organism evidence="1 2">
    <name type="scientific">Blautia luti DSM 14534 = JCM 17040</name>
    <dbReference type="NCBI Taxonomy" id="649762"/>
    <lineage>
        <taxon>Bacteria</taxon>
        <taxon>Bacillati</taxon>
        <taxon>Bacillota</taxon>
        <taxon>Clostridia</taxon>
        <taxon>Lachnospirales</taxon>
        <taxon>Lachnospiraceae</taxon>
        <taxon>Blautia</taxon>
    </lineage>
</organism>
<accession>A0A844GH49</accession>
<dbReference type="AlphaFoldDB" id="A0A844GH49"/>
<dbReference type="EMBL" id="WMBC01000002">
    <property type="protein sequence ID" value="MTD60509.1"/>
    <property type="molecule type" value="Genomic_DNA"/>
</dbReference>
<sequence length="143" mass="15615">MRKKSTSRAKTTIKEATTKATEAVKETVEKTTVKATEVIEEAKDAAADLAKAPVVEEAKETVKKAVKEVTKNIDIKKFVETTIELPGFAVTMSSIEEAIKEDIKVKGIAGKEVSVYLNVEQKAAYYTVDGQGSDDYKIDLNTL</sequence>
<comment type="caution">
    <text evidence="1">The sequence shown here is derived from an EMBL/GenBank/DDBJ whole genome shotgun (WGS) entry which is preliminary data.</text>
</comment>
<proteinExistence type="predicted"/>
<dbReference type="RefSeq" id="WP_118508794.1">
    <property type="nucleotide sequence ID" value="NZ_WMBC01000002.1"/>
</dbReference>